<feature type="transmembrane region" description="Helical" evidence="8">
    <location>
        <begin position="40"/>
        <end position="61"/>
    </location>
</feature>
<dbReference type="PROSITE" id="PS50929">
    <property type="entry name" value="ABC_TM1F"/>
    <property type="match status" value="1"/>
</dbReference>
<proteinExistence type="predicted"/>
<evidence type="ECO:0000259" key="10">
    <source>
        <dbReference type="PROSITE" id="PS50929"/>
    </source>
</evidence>
<sequence>MTVTAPNTHAAEPMPTEDEPPPRVGLRHLAATTRGHRKPIAVALLFTLLGAGLGLLQPLVAMRTLQLVTEGGAIAWMLVLLAVVFAAAAVTDTLGRYWLERSGESIVLSLRMRLVDRLLRLPMRLYDRHRVGDLLSRTTSDTTLLRDAIAYDVVDLVAGVFIVVGGLVAMVLIDPLLFLVVAVVVGGIGGITLFVLSGIRNATGQAQDHLGRLSAELERALTAIRTVRSMRAEDRERERIGECARLSYEQNLRSARLDSIAGPAVTLSAHGSLIVVLVIGGIRVADGHLTLAELVAFLLYVSYIAMPAAGLFELAANLQKGLAALQRVNDVTELPVEADQPARTRAVASTAASATPPPALELRDVWFGYQPDRPVLRGVSFTVPHHGHVALVGGSGAGKTTIFALVERFYEPDRGAILLDGHDLNAELTIAQARRRIGLVEQTSPIMHGSLRDNIAYAVPDATEDEIHRVLAMTNLVGMVDRLPDGLDTQVGEHGNMISGGERQRLAIARALLPRPNLLLLDEPTAHLDAANEAALARTIEQISGECALLVIAHRSSTVHLADTVVALEDGRIR</sequence>
<comment type="subcellular location">
    <subcellularLocation>
        <location evidence="1">Cell membrane</location>
        <topology evidence="1">Multi-pass membrane protein</topology>
    </subcellularLocation>
</comment>
<evidence type="ECO:0000256" key="7">
    <source>
        <dbReference type="SAM" id="MobiDB-lite"/>
    </source>
</evidence>
<dbReference type="SMART" id="SM00382">
    <property type="entry name" value="AAA"/>
    <property type="match status" value="1"/>
</dbReference>
<dbReference type="PANTHER" id="PTHR43394">
    <property type="entry name" value="ATP-DEPENDENT PERMEASE MDL1, MITOCHONDRIAL"/>
    <property type="match status" value="1"/>
</dbReference>
<dbReference type="SUPFAM" id="SSF52540">
    <property type="entry name" value="P-loop containing nucleoside triphosphate hydrolases"/>
    <property type="match status" value="1"/>
</dbReference>
<keyword evidence="5 8" id="KW-1133">Transmembrane helix</keyword>
<dbReference type="RefSeq" id="WP_380724269.1">
    <property type="nucleotide sequence ID" value="NZ_JBHTLK010000080.1"/>
</dbReference>
<evidence type="ECO:0000256" key="8">
    <source>
        <dbReference type="SAM" id="Phobius"/>
    </source>
</evidence>
<evidence type="ECO:0000313" key="11">
    <source>
        <dbReference type="EMBL" id="MFD1148853.1"/>
    </source>
</evidence>
<feature type="transmembrane region" description="Helical" evidence="8">
    <location>
        <begin position="73"/>
        <end position="91"/>
    </location>
</feature>
<dbReference type="PROSITE" id="PS50893">
    <property type="entry name" value="ABC_TRANSPORTER_2"/>
    <property type="match status" value="1"/>
</dbReference>
<feature type="domain" description="ABC transporter" evidence="9">
    <location>
        <begin position="360"/>
        <end position="574"/>
    </location>
</feature>
<feature type="transmembrane region" description="Helical" evidence="8">
    <location>
        <begin position="294"/>
        <end position="316"/>
    </location>
</feature>
<dbReference type="InterPro" id="IPR017871">
    <property type="entry name" value="ABC_transporter-like_CS"/>
</dbReference>
<reference evidence="12" key="1">
    <citation type="journal article" date="2019" name="Int. J. Syst. Evol. Microbiol.">
        <title>The Global Catalogue of Microorganisms (GCM) 10K type strain sequencing project: providing services to taxonomists for standard genome sequencing and annotation.</title>
        <authorList>
            <consortium name="The Broad Institute Genomics Platform"/>
            <consortium name="The Broad Institute Genome Sequencing Center for Infectious Disease"/>
            <person name="Wu L."/>
            <person name="Ma J."/>
        </authorList>
    </citation>
    <scope>NUCLEOTIDE SEQUENCE [LARGE SCALE GENOMIC DNA]</scope>
    <source>
        <strain evidence="12">CCUG 60214</strain>
    </source>
</reference>
<dbReference type="PANTHER" id="PTHR43394:SF1">
    <property type="entry name" value="ATP-BINDING CASSETTE SUB-FAMILY B MEMBER 10, MITOCHONDRIAL"/>
    <property type="match status" value="1"/>
</dbReference>
<accession>A0ABW3QVH5</accession>
<feature type="transmembrane region" description="Helical" evidence="8">
    <location>
        <begin position="149"/>
        <end position="170"/>
    </location>
</feature>
<evidence type="ECO:0000259" key="9">
    <source>
        <dbReference type="PROSITE" id="PS50893"/>
    </source>
</evidence>
<dbReference type="InterPro" id="IPR027417">
    <property type="entry name" value="P-loop_NTPase"/>
</dbReference>
<organism evidence="11 12">
    <name type="scientific">Saccharothrix hoggarensis</name>
    <dbReference type="NCBI Taxonomy" id="913853"/>
    <lineage>
        <taxon>Bacteria</taxon>
        <taxon>Bacillati</taxon>
        <taxon>Actinomycetota</taxon>
        <taxon>Actinomycetes</taxon>
        <taxon>Pseudonocardiales</taxon>
        <taxon>Pseudonocardiaceae</taxon>
        <taxon>Saccharothrix</taxon>
    </lineage>
</organism>
<keyword evidence="4 11" id="KW-0067">ATP-binding</keyword>
<dbReference type="Gene3D" id="1.20.1560.10">
    <property type="entry name" value="ABC transporter type 1, transmembrane domain"/>
    <property type="match status" value="1"/>
</dbReference>
<comment type="caution">
    <text evidence="11">The sequence shown here is derived from an EMBL/GenBank/DDBJ whole genome shotgun (WGS) entry which is preliminary data.</text>
</comment>
<dbReference type="InterPro" id="IPR011527">
    <property type="entry name" value="ABC1_TM_dom"/>
</dbReference>
<dbReference type="Pfam" id="PF00664">
    <property type="entry name" value="ABC_membrane"/>
    <property type="match status" value="1"/>
</dbReference>
<dbReference type="InterPro" id="IPR036640">
    <property type="entry name" value="ABC1_TM_sf"/>
</dbReference>
<dbReference type="Pfam" id="PF00005">
    <property type="entry name" value="ABC_tran"/>
    <property type="match status" value="1"/>
</dbReference>
<name>A0ABW3QVH5_9PSEU</name>
<feature type="transmembrane region" description="Helical" evidence="8">
    <location>
        <begin position="260"/>
        <end position="282"/>
    </location>
</feature>
<dbReference type="InterPro" id="IPR003593">
    <property type="entry name" value="AAA+_ATPase"/>
</dbReference>
<feature type="transmembrane region" description="Helical" evidence="8">
    <location>
        <begin position="176"/>
        <end position="196"/>
    </location>
</feature>
<dbReference type="Gene3D" id="3.40.50.300">
    <property type="entry name" value="P-loop containing nucleotide triphosphate hydrolases"/>
    <property type="match status" value="1"/>
</dbReference>
<keyword evidence="6 8" id="KW-0472">Membrane</keyword>
<evidence type="ECO:0000256" key="2">
    <source>
        <dbReference type="ARBA" id="ARBA00022692"/>
    </source>
</evidence>
<dbReference type="PROSITE" id="PS00211">
    <property type="entry name" value="ABC_TRANSPORTER_1"/>
    <property type="match status" value="1"/>
</dbReference>
<evidence type="ECO:0000313" key="12">
    <source>
        <dbReference type="Proteomes" id="UP001597168"/>
    </source>
</evidence>
<feature type="region of interest" description="Disordered" evidence="7">
    <location>
        <begin position="1"/>
        <end position="24"/>
    </location>
</feature>
<dbReference type="InterPro" id="IPR039421">
    <property type="entry name" value="Type_1_exporter"/>
</dbReference>
<feature type="domain" description="ABC transmembrane type-1" evidence="10">
    <location>
        <begin position="41"/>
        <end position="320"/>
    </location>
</feature>
<keyword evidence="3" id="KW-0547">Nucleotide-binding</keyword>
<evidence type="ECO:0000256" key="5">
    <source>
        <dbReference type="ARBA" id="ARBA00022989"/>
    </source>
</evidence>
<dbReference type="Proteomes" id="UP001597168">
    <property type="component" value="Unassembled WGS sequence"/>
</dbReference>
<protein>
    <submittedName>
        <fullName evidence="11">ABC transporter ATP-binding protein</fullName>
    </submittedName>
</protein>
<evidence type="ECO:0000256" key="6">
    <source>
        <dbReference type="ARBA" id="ARBA00023136"/>
    </source>
</evidence>
<evidence type="ECO:0000256" key="4">
    <source>
        <dbReference type="ARBA" id="ARBA00022840"/>
    </source>
</evidence>
<gene>
    <name evidence="11" type="ORF">ACFQ3T_17115</name>
</gene>
<dbReference type="GO" id="GO:0005524">
    <property type="term" value="F:ATP binding"/>
    <property type="evidence" value="ECO:0007669"/>
    <property type="project" value="UniProtKB-KW"/>
</dbReference>
<dbReference type="SUPFAM" id="SSF90123">
    <property type="entry name" value="ABC transporter transmembrane region"/>
    <property type="match status" value="1"/>
</dbReference>
<dbReference type="CDD" id="cd18551">
    <property type="entry name" value="ABC_6TM_LmrA_like"/>
    <property type="match status" value="1"/>
</dbReference>
<keyword evidence="12" id="KW-1185">Reference proteome</keyword>
<evidence type="ECO:0000256" key="1">
    <source>
        <dbReference type="ARBA" id="ARBA00004651"/>
    </source>
</evidence>
<keyword evidence="2 8" id="KW-0812">Transmembrane</keyword>
<evidence type="ECO:0000256" key="3">
    <source>
        <dbReference type="ARBA" id="ARBA00022741"/>
    </source>
</evidence>
<dbReference type="EMBL" id="JBHTLK010000080">
    <property type="protein sequence ID" value="MFD1148853.1"/>
    <property type="molecule type" value="Genomic_DNA"/>
</dbReference>
<dbReference type="InterPro" id="IPR003439">
    <property type="entry name" value="ABC_transporter-like_ATP-bd"/>
</dbReference>